<evidence type="ECO:0000259" key="1">
    <source>
        <dbReference type="Pfam" id="PF12849"/>
    </source>
</evidence>
<dbReference type="PANTHER" id="PTHR37945">
    <property type="entry name" value="EXTRACELLULAR TUNGSTATE BINDING PROTEIN"/>
    <property type="match status" value="1"/>
</dbReference>
<dbReference type="Gene3D" id="3.40.190.10">
    <property type="entry name" value="Periplasmic binding protein-like II"/>
    <property type="match status" value="2"/>
</dbReference>
<dbReference type="Pfam" id="PF12849">
    <property type="entry name" value="PBP_like_2"/>
    <property type="match status" value="1"/>
</dbReference>
<dbReference type="InterPro" id="IPR052738">
    <property type="entry name" value="ABC-Tungstate_binding"/>
</dbReference>
<gene>
    <name evidence="2" type="ORF">METZ01_LOCUS355586</name>
</gene>
<name>A0A382RZJ5_9ZZZZ</name>
<feature type="non-terminal residue" evidence="2">
    <location>
        <position position="270"/>
    </location>
</feature>
<evidence type="ECO:0000313" key="2">
    <source>
        <dbReference type="EMBL" id="SVD02732.1"/>
    </source>
</evidence>
<reference evidence="2" key="1">
    <citation type="submission" date="2018-05" db="EMBL/GenBank/DDBJ databases">
        <authorList>
            <person name="Lanie J.A."/>
            <person name="Ng W.-L."/>
            <person name="Kazmierczak K.M."/>
            <person name="Andrzejewski T.M."/>
            <person name="Davidsen T.M."/>
            <person name="Wayne K.J."/>
            <person name="Tettelin H."/>
            <person name="Glass J.I."/>
            <person name="Rusch D."/>
            <person name="Podicherti R."/>
            <person name="Tsui H.-C.T."/>
            <person name="Winkler M.E."/>
        </authorList>
    </citation>
    <scope>NUCLEOTIDE SEQUENCE</scope>
</reference>
<dbReference type="PANTHER" id="PTHR37945:SF1">
    <property type="entry name" value="EXTRACELLULAR TUNGSTATE BINDING PROTEIN"/>
    <property type="match status" value="1"/>
</dbReference>
<dbReference type="EMBL" id="UINC01125119">
    <property type="protein sequence ID" value="SVD02732.1"/>
    <property type="molecule type" value="Genomic_DNA"/>
</dbReference>
<organism evidence="2">
    <name type="scientific">marine metagenome</name>
    <dbReference type="NCBI Taxonomy" id="408172"/>
    <lineage>
        <taxon>unclassified sequences</taxon>
        <taxon>metagenomes</taxon>
        <taxon>ecological metagenomes</taxon>
    </lineage>
</organism>
<dbReference type="InterPro" id="IPR024370">
    <property type="entry name" value="PBP_domain"/>
</dbReference>
<proteinExistence type="predicted"/>
<protein>
    <recommendedName>
        <fullName evidence="1">PBP domain-containing protein</fullName>
    </recommendedName>
</protein>
<feature type="domain" description="PBP" evidence="1">
    <location>
        <begin position="29"/>
        <end position="250"/>
    </location>
</feature>
<dbReference type="SUPFAM" id="SSF53850">
    <property type="entry name" value="Periplasmic binding protein-like II"/>
    <property type="match status" value="1"/>
</dbReference>
<accession>A0A382RZJ5</accession>
<dbReference type="AlphaFoldDB" id="A0A382RZJ5"/>
<sequence>MINKFKIILLIFFQLIFFKNTISKEDSLIIQSTTSTRDSGFYNFILPKYKIVDDITIKVIASGTGHAIINAKKCDADIILVHDKASEELFVKNGFGLYRKDLMYNYFLLVGPQSLNISVNNENIYQVLQKIYDNKLTFVSRGDNSGTYKKEISLWKNLGLKINTRKDHWYLETGSGMGASLNIAVNKNAITLTDRATWISFNNKRNHTILVEGDKDLYNYYGIIPINPKKCPKSEIESSEKFINWLLSDKGQELINSFRKNGEQLFFGNV</sequence>